<keyword evidence="3" id="KW-0238">DNA-binding</keyword>
<evidence type="ECO:0000313" key="7">
    <source>
        <dbReference type="EMBL" id="PON63246.1"/>
    </source>
</evidence>
<dbReference type="STRING" id="3476.A0A2P5CQF9"/>
<dbReference type="Gene3D" id="3.30.730.10">
    <property type="entry name" value="AP2/ERF domain"/>
    <property type="match status" value="1"/>
</dbReference>
<dbReference type="GO" id="GO:0003700">
    <property type="term" value="F:DNA-binding transcription factor activity"/>
    <property type="evidence" value="ECO:0007669"/>
    <property type="project" value="InterPro"/>
</dbReference>
<keyword evidence="8" id="KW-1185">Reference proteome</keyword>
<reference evidence="8" key="1">
    <citation type="submission" date="2016-06" db="EMBL/GenBank/DDBJ databases">
        <title>Parallel loss of symbiosis genes in relatives of nitrogen-fixing non-legume Parasponia.</title>
        <authorList>
            <person name="Van Velzen R."/>
            <person name="Holmer R."/>
            <person name="Bu F."/>
            <person name="Rutten L."/>
            <person name="Van Zeijl A."/>
            <person name="Liu W."/>
            <person name="Santuari L."/>
            <person name="Cao Q."/>
            <person name="Sharma T."/>
            <person name="Shen D."/>
            <person name="Roswanjaya Y."/>
            <person name="Wardhani T."/>
            <person name="Kalhor M.S."/>
            <person name="Jansen J."/>
            <person name="Van den Hoogen J."/>
            <person name="Gungor B."/>
            <person name="Hartog M."/>
            <person name="Hontelez J."/>
            <person name="Verver J."/>
            <person name="Yang W.-C."/>
            <person name="Schijlen E."/>
            <person name="Repin R."/>
            <person name="Schilthuizen M."/>
            <person name="Schranz E."/>
            <person name="Heidstra R."/>
            <person name="Miyata K."/>
            <person name="Fedorova E."/>
            <person name="Kohlen W."/>
            <person name="Bisseling T."/>
            <person name="Smit S."/>
            <person name="Geurts R."/>
        </authorList>
    </citation>
    <scope>NUCLEOTIDE SEQUENCE [LARGE SCALE GENOMIC DNA]</scope>
    <source>
        <strain evidence="8">cv. WU1-14</strain>
    </source>
</reference>
<keyword evidence="5" id="KW-0539">Nucleus</keyword>
<comment type="subcellular location">
    <subcellularLocation>
        <location evidence="1">Nucleus</location>
    </subcellularLocation>
</comment>
<dbReference type="Proteomes" id="UP000237105">
    <property type="component" value="Unassembled WGS sequence"/>
</dbReference>
<dbReference type="InterPro" id="IPR016177">
    <property type="entry name" value="DNA-bd_dom_sf"/>
</dbReference>
<dbReference type="InterPro" id="IPR050913">
    <property type="entry name" value="AP2/ERF_ERF"/>
</dbReference>
<keyword evidence="2" id="KW-0805">Transcription regulation</keyword>
<dbReference type="PROSITE" id="PS51032">
    <property type="entry name" value="AP2_ERF"/>
    <property type="match status" value="1"/>
</dbReference>
<dbReference type="FunFam" id="3.30.730.10:FF:000001">
    <property type="entry name" value="Ethylene-responsive transcription factor 2"/>
    <property type="match status" value="1"/>
</dbReference>
<evidence type="ECO:0000256" key="1">
    <source>
        <dbReference type="ARBA" id="ARBA00004123"/>
    </source>
</evidence>
<dbReference type="Pfam" id="PF00847">
    <property type="entry name" value="AP2"/>
    <property type="match status" value="1"/>
</dbReference>
<dbReference type="OrthoDB" id="1920676at2759"/>
<comment type="caution">
    <text evidence="7">The sequence shown here is derived from an EMBL/GenBank/DDBJ whole genome shotgun (WGS) entry which is preliminary data.</text>
</comment>
<keyword evidence="4" id="KW-0804">Transcription</keyword>
<name>A0A2P5CQF9_PARAD</name>
<accession>A0A2P5CQF9</accession>
<dbReference type="InterPro" id="IPR036955">
    <property type="entry name" value="AP2/ERF_dom_sf"/>
</dbReference>
<dbReference type="GO" id="GO:0005634">
    <property type="term" value="C:nucleus"/>
    <property type="evidence" value="ECO:0007669"/>
    <property type="project" value="UniProtKB-SubCell"/>
</dbReference>
<proteinExistence type="predicted"/>
<sequence>MVQTKKFRGVRQRHWGSWVSEIRHPLLKRRVWLGTFETAEDAARSYDEAAVLMNGRNAKTNFPQLQTTEAAAAAASKQDSSSKGALSEVLKSKLRKSGGKTPPSLSLTCLRLDTETRCIGVWQKRGGGGGGRGQCPDDDHHDKNSKWVLTFELGGSGGGQCDQSGCSSESTSSAAIEEMGPSISSTQKEENRVALQMIEELLNMN</sequence>
<evidence type="ECO:0000256" key="2">
    <source>
        <dbReference type="ARBA" id="ARBA00023015"/>
    </source>
</evidence>
<gene>
    <name evidence="7" type="ORF">PanWU01x14_133400</name>
</gene>
<dbReference type="PANTHER" id="PTHR31194:SF204">
    <property type="entry name" value="ETHYLENE-RESPONSIVE TRANSCRIPTION FACTOR WIN1"/>
    <property type="match status" value="1"/>
</dbReference>
<feature type="domain" description="AP2/ERF" evidence="6">
    <location>
        <begin position="6"/>
        <end position="63"/>
    </location>
</feature>
<dbReference type="AlphaFoldDB" id="A0A2P5CQF9"/>
<evidence type="ECO:0000313" key="8">
    <source>
        <dbReference type="Proteomes" id="UP000237105"/>
    </source>
</evidence>
<evidence type="ECO:0000259" key="6">
    <source>
        <dbReference type="PROSITE" id="PS51032"/>
    </source>
</evidence>
<evidence type="ECO:0000256" key="5">
    <source>
        <dbReference type="ARBA" id="ARBA00023242"/>
    </source>
</evidence>
<dbReference type="GO" id="GO:0003677">
    <property type="term" value="F:DNA binding"/>
    <property type="evidence" value="ECO:0007669"/>
    <property type="project" value="UniProtKB-KW"/>
</dbReference>
<dbReference type="PRINTS" id="PR00367">
    <property type="entry name" value="ETHRSPELEMNT"/>
</dbReference>
<dbReference type="EMBL" id="JXTB01000106">
    <property type="protein sequence ID" value="PON63246.1"/>
    <property type="molecule type" value="Genomic_DNA"/>
</dbReference>
<dbReference type="CDD" id="cd00018">
    <property type="entry name" value="AP2"/>
    <property type="match status" value="1"/>
</dbReference>
<evidence type="ECO:0000256" key="3">
    <source>
        <dbReference type="ARBA" id="ARBA00023125"/>
    </source>
</evidence>
<dbReference type="SMART" id="SM00380">
    <property type="entry name" value="AP2"/>
    <property type="match status" value="1"/>
</dbReference>
<organism evidence="7 8">
    <name type="scientific">Parasponia andersonii</name>
    <name type="common">Sponia andersonii</name>
    <dbReference type="NCBI Taxonomy" id="3476"/>
    <lineage>
        <taxon>Eukaryota</taxon>
        <taxon>Viridiplantae</taxon>
        <taxon>Streptophyta</taxon>
        <taxon>Embryophyta</taxon>
        <taxon>Tracheophyta</taxon>
        <taxon>Spermatophyta</taxon>
        <taxon>Magnoliopsida</taxon>
        <taxon>eudicotyledons</taxon>
        <taxon>Gunneridae</taxon>
        <taxon>Pentapetalae</taxon>
        <taxon>rosids</taxon>
        <taxon>fabids</taxon>
        <taxon>Rosales</taxon>
        <taxon>Cannabaceae</taxon>
        <taxon>Parasponia</taxon>
    </lineage>
</organism>
<dbReference type="PANTHER" id="PTHR31194">
    <property type="entry name" value="SHN SHINE , DNA BINDING / TRANSCRIPTION FACTOR"/>
    <property type="match status" value="1"/>
</dbReference>
<dbReference type="SUPFAM" id="SSF54171">
    <property type="entry name" value="DNA-binding domain"/>
    <property type="match status" value="1"/>
</dbReference>
<dbReference type="InterPro" id="IPR001471">
    <property type="entry name" value="AP2/ERF_dom"/>
</dbReference>
<protein>
    <submittedName>
        <fullName evidence="7">AP2/ERF transcription factor</fullName>
    </submittedName>
</protein>
<evidence type="ECO:0000256" key="4">
    <source>
        <dbReference type="ARBA" id="ARBA00023163"/>
    </source>
</evidence>